<dbReference type="GO" id="GO:0016491">
    <property type="term" value="F:oxidoreductase activity"/>
    <property type="evidence" value="ECO:0007669"/>
    <property type="project" value="UniProtKB-KW"/>
</dbReference>
<evidence type="ECO:0000256" key="2">
    <source>
        <dbReference type="ARBA" id="ARBA00023002"/>
    </source>
</evidence>
<name>A0A267MJT1_9FIRM</name>
<dbReference type="RefSeq" id="WP_095132638.1">
    <property type="nucleotide sequence ID" value="NZ_NIBG01000005.1"/>
</dbReference>
<dbReference type="Gene3D" id="3.30.360.10">
    <property type="entry name" value="Dihydrodipicolinate Reductase, domain 2"/>
    <property type="match status" value="1"/>
</dbReference>
<dbReference type="InterPro" id="IPR000683">
    <property type="entry name" value="Gfo/Idh/MocA-like_OxRdtase_N"/>
</dbReference>
<dbReference type="Gene3D" id="3.40.50.720">
    <property type="entry name" value="NAD(P)-binding Rossmann-like Domain"/>
    <property type="match status" value="1"/>
</dbReference>
<dbReference type="PANTHER" id="PTHR43708">
    <property type="entry name" value="CONSERVED EXPRESSED OXIDOREDUCTASE (EUROFUNG)"/>
    <property type="match status" value="1"/>
</dbReference>
<dbReference type="GO" id="GO:0000166">
    <property type="term" value="F:nucleotide binding"/>
    <property type="evidence" value="ECO:0007669"/>
    <property type="project" value="InterPro"/>
</dbReference>
<evidence type="ECO:0000313" key="6">
    <source>
        <dbReference type="Proteomes" id="UP000216024"/>
    </source>
</evidence>
<dbReference type="InterPro" id="IPR036291">
    <property type="entry name" value="NAD(P)-bd_dom_sf"/>
</dbReference>
<reference evidence="5 6" key="1">
    <citation type="submission" date="2017-06" db="EMBL/GenBank/DDBJ databases">
        <title>Draft genome sequence of anaerobic fermentative bacterium Anaeromicrobium sediminis DY2726D isolated from West Pacific Ocean sediments.</title>
        <authorList>
            <person name="Zeng X."/>
        </authorList>
    </citation>
    <scope>NUCLEOTIDE SEQUENCE [LARGE SCALE GENOMIC DNA]</scope>
    <source>
        <strain evidence="5 6">DY2726D</strain>
    </source>
</reference>
<dbReference type="SUPFAM" id="SSF55347">
    <property type="entry name" value="Glyceraldehyde-3-phosphate dehydrogenase-like, C-terminal domain"/>
    <property type="match status" value="1"/>
</dbReference>
<dbReference type="SUPFAM" id="SSF51735">
    <property type="entry name" value="NAD(P)-binding Rossmann-fold domains"/>
    <property type="match status" value="1"/>
</dbReference>
<evidence type="ECO:0000259" key="3">
    <source>
        <dbReference type="Pfam" id="PF01408"/>
    </source>
</evidence>
<evidence type="ECO:0000259" key="4">
    <source>
        <dbReference type="Pfam" id="PF02894"/>
    </source>
</evidence>
<feature type="domain" description="Gfo/Idh/MocA-like oxidoreductase N-terminal" evidence="3">
    <location>
        <begin position="4"/>
        <end position="123"/>
    </location>
</feature>
<feature type="domain" description="Gfo/Idh/MocA-like oxidoreductase C-terminal" evidence="4">
    <location>
        <begin position="136"/>
        <end position="346"/>
    </location>
</feature>
<keyword evidence="6" id="KW-1185">Reference proteome</keyword>
<evidence type="ECO:0000313" key="5">
    <source>
        <dbReference type="EMBL" id="PAB59829.1"/>
    </source>
</evidence>
<comment type="similarity">
    <text evidence="1">Belongs to the Gfo/Idh/MocA family.</text>
</comment>
<dbReference type="Pfam" id="PF02894">
    <property type="entry name" value="GFO_IDH_MocA_C"/>
    <property type="match status" value="1"/>
</dbReference>
<keyword evidence="2" id="KW-0560">Oxidoreductase</keyword>
<dbReference type="InterPro" id="IPR051317">
    <property type="entry name" value="Gfo/Idh/MocA_oxidoreduct"/>
</dbReference>
<organism evidence="5 6">
    <name type="scientific">Anaeromicrobium sediminis</name>
    <dbReference type="NCBI Taxonomy" id="1478221"/>
    <lineage>
        <taxon>Bacteria</taxon>
        <taxon>Bacillati</taxon>
        <taxon>Bacillota</taxon>
        <taxon>Clostridia</taxon>
        <taxon>Peptostreptococcales</taxon>
        <taxon>Thermotaleaceae</taxon>
        <taxon>Anaeromicrobium</taxon>
    </lineage>
</organism>
<dbReference type="AlphaFoldDB" id="A0A267MJT1"/>
<proteinExistence type="inferred from homology"/>
<protein>
    <submittedName>
        <fullName evidence="5">Oxidoreductase</fullName>
    </submittedName>
</protein>
<gene>
    <name evidence="5" type="ORF">CCE28_07695</name>
</gene>
<dbReference type="InterPro" id="IPR004104">
    <property type="entry name" value="Gfo/Idh/MocA-like_OxRdtase_C"/>
</dbReference>
<dbReference type="Pfam" id="PF01408">
    <property type="entry name" value="GFO_IDH_MocA"/>
    <property type="match status" value="1"/>
</dbReference>
<dbReference type="PANTHER" id="PTHR43708:SF5">
    <property type="entry name" value="CONSERVED EXPRESSED OXIDOREDUCTASE (EUROFUNG)-RELATED"/>
    <property type="match status" value="1"/>
</dbReference>
<dbReference type="OrthoDB" id="9783105at2"/>
<sequence length="352" mass="40452">MEILNVGLIGFGTGGRVFHAPIITSIDGFNLKSVYTRSEANKEVLSKYYPNSNHADDMDMIFNDKDIDLIVVATPNNSHYELAKKALLQGKHVVVEKPFTVHTWQADELISLAKEKNRVLTVHQNRRWDSGYKTVKKVIESNMLGDLVEYEAHFDRFRNYIKEGSWKEIDSPGNGMLYDLGIHLIDQALHLFGLPKSVFSHLRSQRKNSNVTDNFEIILFYDKMKVTLKSSMLVREDLPRYILLGNNGSFVKYGIDVQEENLKSFKFPNDDPNWGAEPESIWGTINTESNGIHVRGTVTSENGDYRQYYRDVYESIVEGREPKVRAQEARDALRVIELAFESNEKKCIVHWN</sequence>
<comment type="caution">
    <text evidence="5">The sequence shown here is derived from an EMBL/GenBank/DDBJ whole genome shotgun (WGS) entry which is preliminary data.</text>
</comment>
<accession>A0A267MJT1</accession>
<dbReference type="EMBL" id="NIBG01000005">
    <property type="protein sequence ID" value="PAB59829.1"/>
    <property type="molecule type" value="Genomic_DNA"/>
</dbReference>
<evidence type="ECO:0000256" key="1">
    <source>
        <dbReference type="ARBA" id="ARBA00010928"/>
    </source>
</evidence>
<dbReference type="Proteomes" id="UP000216024">
    <property type="component" value="Unassembled WGS sequence"/>
</dbReference>